<dbReference type="Proteomes" id="UP000005850">
    <property type="component" value="Chromosome"/>
</dbReference>
<proteinExistence type="predicted"/>
<keyword evidence="2" id="KW-1185">Reference proteome</keyword>
<dbReference type="KEGG" id="blr:BRLA_c007320"/>
<name>A0A075R655_BRELA</name>
<dbReference type="AlphaFoldDB" id="A0A075R655"/>
<protein>
    <submittedName>
        <fullName evidence="1">Uncharacterized protein</fullName>
    </submittedName>
</protein>
<evidence type="ECO:0000313" key="1">
    <source>
        <dbReference type="EMBL" id="AIG25090.1"/>
    </source>
</evidence>
<gene>
    <name evidence="1" type="ORF">BRLA_c007320</name>
</gene>
<reference evidence="1 2" key="1">
    <citation type="journal article" date="2011" name="J. Bacteriol.">
        <title>Genome sequence of Brevibacillus laterosporus LMG 15441, a pathogen of invertebrates.</title>
        <authorList>
            <person name="Djukic M."/>
            <person name="Poehlein A."/>
            <person name="Thurmer A."/>
            <person name="Daniel R."/>
        </authorList>
    </citation>
    <scope>NUCLEOTIDE SEQUENCE [LARGE SCALE GENOMIC DNA]</scope>
    <source>
        <strain evidence="1 2">LMG 15441</strain>
    </source>
</reference>
<dbReference type="STRING" id="1042163.BRLA_c007320"/>
<dbReference type="HOGENOM" id="CLU_2394039_0_0_9"/>
<dbReference type="EMBL" id="CP007806">
    <property type="protein sequence ID" value="AIG25090.1"/>
    <property type="molecule type" value="Genomic_DNA"/>
</dbReference>
<accession>A0A075R655</accession>
<organism evidence="1 2">
    <name type="scientific">Brevibacillus laterosporus LMG 15441</name>
    <dbReference type="NCBI Taxonomy" id="1042163"/>
    <lineage>
        <taxon>Bacteria</taxon>
        <taxon>Bacillati</taxon>
        <taxon>Bacillota</taxon>
        <taxon>Bacilli</taxon>
        <taxon>Bacillales</taxon>
        <taxon>Paenibacillaceae</taxon>
        <taxon>Brevibacillus</taxon>
    </lineage>
</organism>
<sequence>MSRIHTPVIGQAKFGNDNRGIFESHTRSIVRKQRKPAKKKKKSEFIGGKWAVTVYLTTRHNRLSVVKSVSRRLRLQGMKATHSSFILTAGVVL</sequence>
<evidence type="ECO:0000313" key="2">
    <source>
        <dbReference type="Proteomes" id="UP000005850"/>
    </source>
</evidence>
<dbReference type="RefSeq" id="WP_003335418.1">
    <property type="nucleotide sequence ID" value="NZ_CP007806.1"/>
</dbReference>